<comment type="caution">
    <text evidence="1">The sequence shown here is derived from an EMBL/GenBank/DDBJ whole genome shotgun (WGS) entry which is preliminary data.</text>
</comment>
<keyword evidence="2" id="KW-1185">Reference proteome</keyword>
<dbReference type="Proteomes" id="UP000196878">
    <property type="component" value="Unassembled WGS sequence"/>
</dbReference>
<sequence>MRGGVELRVSPKRLQRVYSLLACERADPDAASTLGVSRAAIRGKSWELASDAVITGGECPLDGAADVGRLPKKFISVVYVPEIGKSARE</sequence>
<evidence type="ECO:0000313" key="2">
    <source>
        <dbReference type="Proteomes" id="UP000196878"/>
    </source>
</evidence>
<accession>A0A212AB50</accession>
<evidence type="ECO:0000313" key="1">
    <source>
        <dbReference type="EMBL" id="OWJ77856.1"/>
    </source>
</evidence>
<organism evidence="1 2">
    <name type="scientific">Haematobacter genomosp. 1</name>
    <dbReference type="NCBI Taxonomy" id="366618"/>
    <lineage>
        <taxon>Bacteria</taxon>
        <taxon>Pseudomonadati</taxon>
        <taxon>Pseudomonadota</taxon>
        <taxon>Alphaproteobacteria</taxon>
        <taxon>Rhodobacterales</taxon>
        <taxon>Paracoccaceae</taxon>
        <taxon>Haematobacter</taxon>
    </lineage>
</organism>
<gene>
    <name evidence="1" type="ORF">CDV49_10040</name>
</gene>
<dbReference type="AlphaFoldDB" id="A0A212AB50"/>
<reference evidence="1 2" key="1">
    <citation type="submission" date="2016-12" db="EMBL/GenBank/DDBJ databases">
        <title>Comparison of Traditional DNA-DNA Hybridization with In Silico Genomic Analysis.</title>
        <authorList>
            <person name="Nicholson A.C."/>
            <person name="Humrighouse B.W."/>
            <person name="Graziano J."/>
            <person name="Lasker B."/>
            <person name="Whitney A.M."/>
            <person name="Mcquiston J.R."/>
        </authorList>
    </citation>
    <scope>NUCLEOTIDE SEQUENCE [LARGE SCALE GENOMIC DNA]</scope>
    <source>
        <strain evidence="1 2">H2240</strain>
    </source>
</reference>
<name>A0A212AB50_9RHOB</name>
<proteinExistence type="predicted"/>
<dbReference type="EMBL" id="NIPW01000015">
    <property type="protein sequence ID" value="OWJ77856.1"/>
    <property type="molecule type" value="Genomic_DNA"/>
</dbReference>
<protein>
    <submittedName>
        <fullName evidence="1">Uncharacterized protein</fullName>
    </submittedName>
</protein>